<feature type="domain" description="Replication initiator A N-terminal" evidence="1">
    <location>
        <begin position="19"/>
        <end position="93"/>
    </location>
</feature>
<reference evidence="3 4" key="1">
    <citation type="submission" date="2018-08" db="EMBL/GenBank/DDBJ databases">
        <title>A genome reference for cultivated species of the human gut microbiota.</title>
        <authorList>
            <person name="Zou Y."/>
            <person name="Xue W."/>
            <person name="Luo G."/>
        </authorList>
    </citation>
    <scope>NUCLEOTIDE SEQUENCE [LARGE SCALE GENOMIC DNA]</scope>
    <source>
        <strain evidence="3 4">AF12-8</strain>
    </source>
</reference>
<evidence type="ECO:0000313" key="3">
    <source>
        <dbReference type="EMBL" id="RGW35504.1"/>
    </source>
</evidence>
<comment type="caution">
    <text evidence="3">The sequence shown here is derived from an EMBL/GenBank/DDBJ whole genome shotgun (WGS) entry which is preliminary data.</text>
</comment>
<dbReference type="Proteomes" id="UP000286581">
    <property type="component" value="Unassembled WGS sequence"/>
</dbReference>
<dbReference type="EMBL" id="QSAE01000088">
    <property type="protein sequence ID" value="RGW35504.1"/>
    <property type="molecule type" value="Genomic_DNA"/>
</dbReference>
<proteinExistence type="predicted"/>
<accession>A0A413BAE9</accession>
<organism evidence="3 4">
    <name type="scientific">Agathobacter rectalis</name>
    <dbReference type="NCBI Taxonomy" id="39491"/>
    <lineage>
        <taxon>Bacteria</taxon>
        <taxon>Bacillati</taxon>
        <taxon>Bacillota</taxon>
        <taxon>Clostridia</taxon>
        <taxon>Lachnospirales</taxon>
        <taxon>Lachnospiraceae</taxon>
        <taxon>Agathobacter</taxon>
    </lineage>
</organism>
<sequence length="320" mass="36896">MEDRIRLSYFYGKEADQFSFYKIPKLLFTEEYFKKISVEAKVLYGLMLDRMSLSMKNQWMDDEGRAYIYYSLEDIMEALGCSNKKAISIMKELDTDVGIGLIEKKRQGQGKPTMIYLKQFMVQDVQKCRNFTSEQKSTVSEVKNLHVLKCKNVISRSEEITLPEVKNIHTNKNNINNTELSDTESYLIVSGNDEIGSDVQAYAELIRDNIDLDILLERYPFDKELLNGIFDLILETVLCRNNEIVVASNKYPAELVRSKFLKLTSSHIEYAMGCMKSNTTKVHNIKKYLLATLFNAPSTISGYYQAEVNHDYPQFAVSCK</sequence>
<dbReference type="AlphaFoldDB" id="A0A413BAE9"/>
<feature type="domain" description="DUF6017" evidence="2">
    <location>
        <begin position="197"/>
        <end position="312"/>
    </location>
</feature>
<dbReference type="InterPro" id="IPR010724">
    <property type="entry name" value="RepA_N"/>
</dbReference>
<gene>
    <name evidence="3" type="ORF">DWV78_15285</name>
</gene>
<dbReference type="Pfam" id="PF06970">
    <property type="entry name" value="RepA_N"/>
    <property type="match status" value="1"/>
</dbReference>
<evidence type="ECO:0000259" key="2">
    <source>
        <dbReference type="Pfam" id="PF19481"/>
    </source>
</evidence>
<dbReference type="InterPro" id="IPR046059">
    <property type="entry name" value="DUF6017"/>
</dbReference>
<dbReference type="Pfam" id="PF19481">
    <property type="entry name" value="DUF6017"/>
    <property type="match status" value="1"/>
</dbReference>
<protein>
    <submittedName>
        <fullName evidence="3">Uncharacterized protein</fullName>
    </submittedName>
</protein>
<evidence type="ECO:0000259" key="1">
    <source>
        <dbReference type="Pfam" id="PF06970"/>
    </source>
</evidence>
<evidence type="ECO:0000313" key="4">
    <source>
        <dbReference type="Proteomes" id="UP000286581"/>
    </source>
</evidence>
<name>A0A413BAE9_9FIRM</name>